<proteinExistence type="inferred from homology"/>
<dbReference type="GO" id="GO:0005198">
    <property type="term" value="F:structural molecule activity"/>
    <property type="evidence" value="ECO:0007669"/>
    <property type="project" value="UniProtKB-UniRule"/>
</dbReference>
<keyword evidence="8" id="KW-1185">Reference proteome</keyword>
<evidence type="ECO:0000256" key="2">
    <source>
        <dbReference type="ARBA" id="ARBA00020110"/>
    </source>
</evidence>
<dbReference type="InterPro" id="IPR042187">
    <property type="entry name" value="Flagellin_C_sub2"/>
</dbReference>
<dbReference type="PANTHER" id="PTHR42792">
    <property type="entry name" value="FLAGELLIN"/>
    <property type="match status" value="1"/>
</dbReference>
<keyword evidence="7" id="KW-0282">Flagellum</keyword>
<comment type="similarity">
    <text evidence="1 4">Belongs to the bacterial flagellin family.</text>
</comment>
<evidence type="ECO:0000313" key="7">
    <source>
        <dbReference type="EMBL" id="RPF42896.1"/>
    </source>
</evidence>
<feature type="domain" description="Flagellin N-terminal" evidence="5">
    <location>
        <begin position="5"/>
        <end position="141"/>
    </location>
</feature>
<dbReference type="Pfam" id="PF00669">
    <property type="entry name" value="Flagellin_N"/>
    <property type="match status" value="1"/>
</dbReference>
<dbReference type="InterPro" id="IPR001492">
    <property type="entry name" value="Flagellin"/>
</dbReference>
<dbReference type="InterPro" id="IPR001029">
    <property type="entry name" value="Flagellin_N"/>
</dbReference>
<dbReference type="Pfam" id="PF00700">
    <property type="entry name" value="Flagellin_C"/>
    <property type="match status" value="1"/>
</dbReference>
<dbReference type="PANTHER" id="PTHR42792:SF2">
    <property type="entry name" value="FLAGELLIN"/>
    <property type="match status" value="1"/>
</dbReference>
<comment type="caution">
    <text evidence="7">The sequence shown here is derived from an EMBL/GenBank/DDBJ whole genome shotgun (WGS) entry which is preliminary data.</text>
</comment>
<accession>A0A3N5ADD4</accession>
<keyword evidence="7" id="KW-0966">Cell projection</keyword>
<organism evidence="7 8">
    <name type="scientific">Thermodesulfitimonas autotrophica</name>
    <dbReference type="NCBI Taxonomy" id="1894989"/>
    <lineage>
        <taxon>Bacteria</taxon>
        <taxon>Bacillati</taxon>
        <taxon>Bacillota</taxon>
        <taxon>Clostridia</taxon>
        <taxon>Thermoanaerobacterales</taxon>
        <taxon>Thermoanaerobacteraceae</taxon>
        <taxon>Thermodesulfitimonas</taxon>
    </lineage>
</organism>
<evidence type="ECO:0000256" key="1">
    <source>
        <dbReference type="ARBA" id="ARBA00005709"/>
    </source>
</evidence>
<dbReference type="PRINTS" id="PR00207">
    <property type="entry name" value="FLAGELLIN"/>
</dbReference>
<dbReference type="AlphaFoldDB" id="A0A3N5ADD4"/>
<feature type="domain" description="Flagellin C-terminal" evidence="6">
    <location>
        <begin position="192"/>
        <end position="276"/>
    </location>
</feature>
<dbReference type="SUPFAM" id="SSF64518">
    <property type="entry name" value="Phase 1 flagellin"/>
    <property type="match status" value="1"/>
</dbReference>
<gene>
    <name evidence="7" type="ORF">EDD75_2010</name>
</gene>
<reference evidence="7 8" key="1">
    <citation type="submission" date="2018-11" db="EMBL/GenBank/DDBJ databases">
        <title>Genomic Encyclopedia of Type Strains, Phase IV (KMG-IV): sequencing the most valuable type-strain genomes for metagenomic binning, comparative biology and taxonomic classification.</title>
        <authorList>
            <person name="Goeker M."/>
        </authorList>
    </citation>
    <scope>NUCLEOTIDE SEQUENCE [LARGE SCALE GENOMIC DNA]</scope>
    <source>
        <strain evidence="7 8">DSM 102936</strain>
    </source>
</reference>
<evidence type="ECO:0000256" key="4">
    <source>
        <dbReference type="RuleBase" id="RU362073"/>
    </source>
</evidence>
<sequence length="277" mass="29287">MGLRINQNIEALNAWRNLVATSNNLAKSMEKLSSGLRINRAGDDAAGLAISEKLRSQVRGLNQAVRNAQDGISLIQTAEGALNETHSILQRLRELAVQGANDTLTTADRDAIQQEINSLLAEIDRIANTTEFNTKKLLDGSVATTALNFQIGANTGQTIAVTIATATAAALTLVGAYTISVATAASANEAIASIDNAITAISANRAKLGAIQNRLEHTIANLSVAAENLAASESRIRDVDMAQEMMNFTKTQILQQAGVAMLAQANMAPQSVLQLLR</sequence>
<dbReference type="Gene3D" id="1.20.1330.10">
    <property type="entry name" value="f41 fragment of flagellin, N-terminal domain"/>
    <property type="match status" value="1"/>
</dbReference>
<dbReference type="Proteomes" id="UP000282654">
    <property type="component" value="Unassembled WGS sequence"/>
</dbReference>
<comment type="function">
    <text evidence="4">Flagellin is the subunit protein which polymerizes to form the filaments of bacterial flagella.</text>
</comment>
<dbReference type="InterPro" id="IPR046358">
    <property type="entry name" value="Flagellin_C"/>
</dbReference>
<dbReference type="GO" id="GO:0005576">
    <property type="term" value="C:extracellular region"/>
    <property type="evidence" value="ECO:0007669"/>
    <property type="project" value="UniProtKB-SubCell"/>
</dbReference>
<name>A0A3N5ADD4_9THEO</name>
<evidence type="ECO:0000256" key="3">
    <source>
        <dbReference type="ARBA" id="ARBA00023143"/>
    </source>
</evidence>
<protein>
    <recommendedName>
        <fullName evidence="2 4">Flagellin</fullName>
    </recommendedName>
</protein>
<keyword evidence="4" id="KW-0964">Secreted</keyword>
<evidence type="ECO:0000259" key="6">
    <source>
        <dbReference type="Pfam" id="PF00700"/>
    </source>
</evidence>
<evidence type="ECO:0000259" key="5">
    <source>
        <dbReference type="Pfam" id="PF00669"/>
    </source>
</evidence>
<comment type="subcellular location">
    <subcellularLocation>
        <location evidence="4">Secreted</location>
    </subcellularLocation>
    <subcellularLocation>
        <location evidence="4">Bacterial flagellum</location>
    </subcellularLocation>
</comment>
<keyword evidence="3 4" id="KW-0975">Bacterial flagellum</keyword>
<dbReference type="Gene3D" id="6.10.10.10">
    <property type="entry name" value="Flagellar export chaperone, C-terminal domain"/>
    <property type="match status" value="1"/>
</dbReference>
<evidence type="ECO:0000313" key="8">
    <source>
        <dbReference type="Proteomes" id="UP000282654"/>
    </source>
</evidence>
<dbReference type="EMBL" id="RKRE01000003">
    <property type="protein sequence ID" value="RPF42896.1"/>
    <property type="molecule type" value="Genomic_DNA"/>
</dbReference>
<dbReference type="GO" id="GO:0009288">
    <property type="term" value="C:bacterial-type flagellum"/>
    <property type="evidence" value="ECO:0007669"/>
    <property type="project" value="UniProtKB-SubCell"/>
</dbReference>
<keyword evidence="7" id="KW-0969">Cilium</keyword>